<reference evidence="1" key="2">
    <citation type="submission" date="2017-06" db="EMBL/GenBank/DDBJ databases">
        <title>WGS assembly of Brachypodium distachyon.</title>
        <authorList>
            <consortium name="The International Brachypodium Initiative"/>
            <person name="Lucas S."/>
            <person name="Harmon-Smith M."/>
            <person name="Lail K."/>
            <person name="Tice H."/>
            <person name="Grimwood J."/>
            <person name="Bruce D."/>
            <person name="Barry K."/>
            <person name="Shu S."/>
            <person name="Lindquist E."/>
            <person name="Wang M."/>
            <person name="Pitluck S."/>
            <person name="Vogel J.P."/>
            <person name="Garvin D.F."/>
            <person name="Mockler T.C."/>
            <person name="Schmutz J."/>
            <person name="Rokhsar D."/>
            <person name="Bevan M.W."/>
        </authorList>
    </citation>
    <scope>NUCLEOTIDE SEQUENCE</scope>
    <source>
        <strain evidence="1">Bd21</strain>
    </source>
</reference>
<keyword evidence="3" id="KW-1185">Reference proteome</keyword>
<protein>
    <submittedName>
        <fullName evidence="1 2">Uncharacterized protein</fullName>
    </submittedName>
</protein>
<evidence type="ECO:0000313" key="1">
    <source>
        <dbReference type="EMBL" id="PNT66251.1"/>
    </source>
</evidence>
<dbReference type="Gramene" id="PNT66251">
    <property type="protein sequence ID" value="PNT66251"/>
    <property type="gene ID" value="BRADI_3g09017v3"/>
</dbReference>
<sequence>MTAVEDWGSWTKNRRLLNTEKIIFEVENTTPVDVLVTVEPEGVVAKPNVLERESLPYPTLICK</sequence>
<name>A0A2K2CW44_BRADI</name>
<reference evidence="2" key="3">
    <citation type="submission" date="2018-08" db="UniProtKB">
        <authorList>
            <consortium name="EnsemblPlants"/>
        </authorList>
    </citation>
    <scope>IDENTIFICATION</scope>
    <source>
        <strain evidence="2">cv. Bd21</strain>
    </source>
</reference>
<reference evidence="1 2" key="1">
    <citation type="journal article" date="2010" name="Nature">
        <title>Genome sequencing and analysis of the model grass Brachypodium distachyon.</title>
        <authorList>
            <consortium name="International Brachypodium Initiative"/>
        </authorList>
    </citation>
    <scope>NUCLEOTIDE SEQUENCE [LARGE SCALE GENOMIC DNA]</scope>
    <source>
        <strain evidence="1 2">Bd21</strain>
    </source>
</reference>
<accession>A0A2K2CW44</accession>
<dbReference type="InParanoid" id="A0A2K2CW44"/>
<dbReference type="Proteomes" id="UP000008810">
    <property type="component" value="Chromosome 3"/>
</dbReference>
<dbReference type="PANTHER" id="PTHR35465">
    <property type="entry name" value="CAVEOLIN-1 PROTEIN"/>
    <property type="match status" value="1"/>
</dbReference>
<dbReference type="EnsemblPlants" id="PNT66251">
    <property type="protein sequence ID" value="PNT66251"/>
    <property type="gene ID" value="BRADI_3g09017v3"/>
</dbReference>
<organism evidence="1">
    <name type="scientific">Brachypodium distachyon</name>
    <name type="common">Purple false brome</name>
    <name type="synonym">Trachynia distachya</name>
    <dbReference type="NCBI Taxonomy" id="15368"/>
    <lineage>
        <taxon>Eukaryota</taxon>
        <taxon>Viridiplantae</taxon>
        <taxon>Streptophyta</taxon>
        <taxon>Embryophyta</taxon>
        <taxon>Tracheophyta</taxon>
        <taxon>Spermatophyta</taxon>
        <taxon>Magnoliopsida</taxon>
        <taxon>Liliopsida</taxon>
        <taxon>Poales</taxon>
        <taxon>Poaceae</taxon>
        <taxon>BOP clade</taxon>
        <taxon>Pooideae</taxon>
        <taxon>Stipodae</taxon>
        <taxon>Brachypodieae</taxon>
        <taxon>Brachypodium</taxon>
    </lineage>
</organism>
<dbReference type="PANTHER" id="PTHR35465:SF3">
    <property type="match status" value="1"/>
</dbReference>
<evidence type="ECO:0000313" key="2">
    <source>
        <dbReference type="EnsemblPlants" id="PNT66251"/>
    </source>
</evidence>
<gene>
    <name evidence="1" type="ORF">BRADI_3g09017v3</name>
</gene>
<proteinExistence type="predicted"/>
<evidence type="ECO:0000313" key="3">
    <source>
        <dbReference type="Proteomes" id="UP000008810"/>
    </source>
</evidence>
<dbReference type="EMBL" id="CM000882">
    <property type="protein sequence ID" value="PNT66251.1"/>
    <property type="molecule type" value="Genomic_DNA"/>
</dbReference>
<dbReference type="OrthoDB" id="3360032at2759"/>
<dbReference type="AlphaFoldDB" id="A0A2K2CW44"/>